<proteinExistence type="inferred from homology"/>
<dbReference type="PROSITE" id="PS50404">
    <property type="entry name" value="GST_NTER"/>
    <property type="match status" value="1"/>
</dbReference>
<dbReference type="OMA" id="NYMAERV"/>
<dbReference type="Gene3D" id="3.40.30.10">
    <property type="entry name" value="Glutaredoxin"/>
    <property type="match status" value="1"/>
</dbReference>
<evidence type="ECO:0000256" key="5">
    <source>
        <dbReference type="ARBA" id="ARBA00022679"/>
    </source>
</evidence>
<comment type="catalytic activity">
    <reaction evidence="7">
        <text>RX + glutathione = an S-substituted glutathione + a halide anion + H(+)</text>
        <dbReference type="Rhea" id="RHEA:16437"/>
        <dbReference type="ChEBI" id="CHEBI:15378"/>
        <dbReference type="ChEBI" id="CHEBI:16042"/>
        <dbReference type="ChEBI" id="CHEBI:17792"/>
        <dbReference type="ChEBI" id="CHEBI:57925"/>
        <dbReference type="ChEBI" id="CHEBI:90779"/>
        <dbReference type="EC" id="2.5.1.18"/>
    </reaction>
</comment>
<dbReference type="CDD" id="cd03058">
    <property type="entry name" value="GST_N_Tau"/>
    <property type="match status" value="1"/>
</dbReference>
<dbReference type="InterPro" id="IPR004045">
    <property type="entry name" value="Glutathione_S-Trfase_N"/>
</dbReference>
<accession>A0A178VPP0</accession>
<evidence type="ECO:0000313" key="11">
    <source>
        <dbReference type="Proteomes" id="UP000078284"/>
    </source>
</evidence>
<dbReference type="InterPro" id="IPR010987">
    <property type="entry name" value="Glutathione-S-Trfase_C-like"/>
</dbReference>
<dbReference type="Proteomes" id="UP000078284">
    <property type="component" value="Chromosome 2"/>
</dbReference>
<comment type="similarity">
    <text evidence="6">Belongs to the GST superfamily. Tau family.</text>
</comment>
<dbReference type="ExpressionAtlas" id="A0A178VPP0">
    <property type="expression patterns" value="baseline and differential"/>
</dbReference>
<comment type="caution">
    <text evidence="10">The sequence shown here is derived from an EMBL/GenBank/DDBJ whole genome shotgun (WGS) entry which is preliminary data.</text>
</comment>
<dbReference type="PROSITE" id="PS50405">
    <property type="entry name" value="GST_CTER"/>
    <property type="match status" value="1"/>
</dbReference>
<evidence type="ECO:0000256" key="3">
    <source>
        <dbReference type="ARBA" id="ARBA00022490"/>
    </source>
</evidence>
<dbReference type="InterPro" id="IPR045074">
    <property type="entry name" value="GST_C_Tau"/>
</dbReference>
<dbReference type="SFLD" id="SFLDS00019">
    <property type="entry name" value="Glutathione_Transferase_(cytos"/>
    <property type="match status" value="1"/>
</dbReference>
<reference evidence="11" key="1">
    <citation type="journal article" date="2016" name="Proc. Natl. Acad. Sci. U.S.A.">
        <title>Chromosome-level assembly of Arabidopsis thaliana Ler reveals the extent of translocation and inversion polymorphisms.</title>
        <authorList>
            <person name="Zapata L."/>
            <person name="Ding J."/>
            <person name="Willing E.M."/>
            <person name="Hartwig B."/>
            <person name="Bezdan D."/>
            <person name="Jiao W.B."/>
            <person name="Patel V."/>
            <person name="Velikkakam James G."/>
            <person name="Koornneef M."/>
            <person name="Ossowski S."/>
            <person name="Schneeberger K."/>
        </authorList>
    </citation>
    <scope>NUCLEOTIDE SEQUENCE [LARGE SCALE GENOMIC DNA]</scope>
    <source>
        <strain evidence="11">cv. Landsberg erecta</strain>
    </source>
</reference>
<comment type="subcellular location">
    <subcellularLocation>
        <location evidence="1">Cytoplasm</location>
        <location evidence="1">Cytosol</location>
    </subcellularLocation>
</comment>
<dbReference type="SUPFAM" id="SSF47616">
    <property type="entry name" value="GST C-terminal domain-like"/>
    <property type="match status" value="1"/>
</dbReference>
<feature type="domain" description="GST C-terminal" evidence="9">
    <location>
        <begin position="89"/>
        <end position="217"/>
    </location>
</feature>
<evidence type="ECO:0000259" key="9">
    <source>
        <dbReference type="PROSITE" id="PS50405"/>
    </source>
</evidence>
<gene>
    <name evidence="10" type="ordered locus">AXX17_At2g25530</name>
</gene>
<dbReference type="InterPro" id="IPR036282">
    <property type="entry name" value="Glutathione-S-Trfase_C_sf"/>
</dbReference>
<keyword evidence="5" id="KW-0808">Transferase</keyword>
<evidence type="ECO:0000256" key="2">
    <source>
        <dbReference type="ARBA" id="ARBA00012452"/>
    </source>
</evidence>
<dbReference type="GO" id="GO:0004364">
    <property type="term" value="F:glutathione transferase activity"/>
    <property type="evidence" value="ECO:0007669"/>
    <property type="project" value="UniProtKB-EC"/>
</dbReference>
<dbReference type="GO" id="GO:0006749">
    <property type="term" value="P:glutathione metabolic process"/>
    <property type="evidence" value="ECO:0007669"/>
    <property type="project" value="InterPro"/>
</dbReference>
<keyword evidence="3" id="KW-0963">Cytoplasm</keyword>
<dbReference type="InterPro" id="IPR004046">
    <property type="entry name" value="GST_C"/>
</dbReference>
<evidence type="ECO:0000256" key="1">
    <source>
        <dbReference type="ARBA" id="ARBA00004514"/>
    </source>
</evidence>
<dbReference type="EMBL" id="LUHQ01000002">
    <property type="protein sequence ID" value="OAP07195.1"/>
    <property type="molecule type" value="Genomic_DNA"/>
</dbReference>
<sequence>MAEKEEVKLLGIWASPFSRRVEMALKLKGIPYEYVEEILENKSPLLLALNPIHKKVPVLVHNGKTILESHVILEYIDETWPQNPILPQDPYERSKARFFAKLVDEQIMNVGFISMARADEKGREVLAEQVRELIMYLEKELVGKDYFGGKTVGFLDFVAGSLIPFCLERGWEGIGLEVITEEKFPEFKRWVRNLEKVEIVKDCVPPREEHVEHMNYMAERVRSS</sequence>
<dbReference type="PhylomeDB" id="A0A178VPP0"/>
<dbReference type="SUPFAM" id="SSF52833">
    <property type="entry name" value="Thioredoxin-like"/>
    <property type="match status" value="1"/>
</dbReference>
<keyword evidence="4" id="KW-0216">Detoxification</keyword>
<evidence type="ECO:0000256" key="4">
    <source>
        <dbReference type="ARBA" id="ARBA00022575"/>
    </source>
</evidence>
<name>A0A178VPP0_ARATH</name>
<dbReference type="EC" id="2.5.1.18" evidence="2"/>
<dbReference type="InterPro" id="IPR040079">
    <property type="entry name" value="Glutathione_S-Trfase"/>
</dbReference>
<dbReference type="SFLD" id="SFLDG00358">
    <property type="entry name" value="Main_(cytGST)"/>
    <property type="match status" value="1"/>
</dbReference>
<dbReference type="Pfam" id="PF00043">
    <property type="entry name" value="GST_C"/>
    <property type="match status" value="1"/>
</dbReference>
<dbReference type="PANTHER" id="PTHR11260">
    <property type="entry name" value="GLUTATHIONE S-TRANSFERASE, GST, SUPERFAMILY, GST DOMAIN CONTAINING"/>
    <property type="match status" value="1"/>
</dbReference>
<organism evidence="10 11">
    <name type="scientific">Arabidopsis thaliana</name>
    <name type="common">Mouse-ear cress</name>
    <dbReference type="NCBI Taxonomy" id="3702"/>
    <lineage>
        <taxon>Eukaryota</taxon>
        <taxon>Viridiplantae</taxon>
        <taxon>Streptophyta</taxon>
        <taxon>Embryophyta</taxon>
        <taxon>Tracheophyta</taxon>
        <taxon>Spermatophyta</taxon>
        <taxon>Magnoliopsida</taxon>
        <taxon>eudicotyledons</taxon>
        <taxon>Gunneridae</taxon>
        <taxon>Pentapetalae</taxon>
        <taxon>rosids</taxon>
        <taxon>malvids</taxon>
        <taxon>Brassicales</taxon>
        <taxon>Brassicaceae</taxon>
        <taxon>Camelineae</taxon>
        <taxon>Arabidopsis</taxon>
    </lineage>
</organism>
<evidence type="ECO:0000256" key="6">
    <source>
        <dbReference type="ARBA" id="ARBA00025743"/>
    </source>
</evidence>
<dbReference type="InterPro" id="IPR036249">
    <property type="entry name" value="Thioredoxin-like_sf"/>
</dbReference>
<dbReference type="KEGG" id="ath:AT2G29450"/>
<protein>
    <recommendedName>
        <fullName evidence="2">glutathione transferase</fullName>
        <ecNumber evidence="2">2.5.1.18</ecNumber>
    </recommendedName>
</protein>
<dbReference type="GO" id="GO:0005829">
    <property type="term" value="C:cytosol"/>
    <property type="evidence" value="ECO:0007669"/>
    <property type="project" value="UniProtKB-SubCell"/>
</dbReference>
<dbReference type="GO" id="GO:0009407">
    <property type="term" value="P:toxin catabolic process"/>
    <property type="evidence" value="ECO:0007669"/>
    <property type="project" value="UniProtKB-ARBA"/>
</dbReference>
<dbReference type="CDD" id="cd03185">
    <property type="entry name" value="GST_C_Tau"/>
    <property type="match status" value="1"/>
</dbReference>
<dbReference type="Pfam" id="PF02798">
    <property type="entry name" value="GST_N"/>
    <property type="match status" value="1"/>
</dbReference>
<dbReference type="Gene3D" id="1.20.1050.10">
    <property type="match status" value="1"/>
</dbReference>
<evidence type="ECO:0000259" key="8">
    <source>
        <dbReference type="PROSITE" id="PS50404"/>
    </source>
</evidence>
<feature type="domain" description="GST N-terminal" evidence="8">
    <location>
        <begin position="5"/>
        <end position="84"/>
    </location>
</feature>
<dbReference type="InterPro" id="IPR045073">
    <property type="entry name" value="Omega/Tau-like"/>
</dbReference>
<evidence type="ECO:0000256" key="7">
    <source>
        <dbReference type="ARBA" id="ARBA00047960"/>
    </source>
</evidence>
<dbReference type="AlphaFoldDB" id="A0A178VPP0"/>
<dbReference type="FunFam" id="3.40.30.10:FF:000014">
    <property type="entry name" value="Tau class glutathione S-transferase"/>
    <property type="match status" value="1"/>
</dbReference>
<dbReference type="SFLD" id="SFLDG01152">
    <property type="entry name" value="Main.3:_Omega-_and_Tau-like"/>
    <property type="match status" value="1"/>
</dbReference>
<dbReference type="FunFam" id="1.20.1050.10:FF:000012">
    <property type="entry name" value="Tau class glutathione S-transferase"/>
    <property type="match status" value="1"/>
</dbReference>
<dbReference type="SMR" id="A0A178VPP0"/>
<evidence type="ECO:0000313" key="10">
    <source>
        <dbReference type="EMBL" id="OAP07195.1"/>
    </source>
</evidence>
<dbReference type="PANTHER" id="PTHR11260:SF533">
    <property type="entry name" value="GLUTATHIONE S-TRANSFERASE U5-RELATED"/>
    <property type="match status" value="1"/>
</dbReference>